<dbReference type="Gene3D" id="1.10.10.10">
    <property type="entry name" value="Winged helix-like DNA-binding domain superfamily/Winged helix DNA-binding domain"/>
    <property type="match status" value="1"/>
</dbReference>
<sequence length="231" mass="25816">MVAKTQTAKQAEVQRIFDALSKAIAQHRLRPGTRLVEAQIVEALKANRNHVQSALQRLALQRIVTIEPNRGALVSQPSAAEARDVFVARRAIERAIVESITPAAMHKHRQRVSNHVCNERKATDSTDRRDIVRELSEFHLMLGDLSGNQVLKEILANLMVRSSLIVALYQRNDVPSCASDEHEEILAALEQGDHGRAVRVMIEHLDELESQLDLNEVPAAEIDLRQALSDL</sequence>
<accession>A0A1H1VM08</accession>
<gene>
    <name evidence="5" type="ORF">NBRC116187_30160</name>
    <name evidence="6" type="ORF">SAMN05216271_2913</name>
</gene>
<dbReference type="GO" id="GO:0003677">
    <property type="term" value="F:DNA binding"/>
    <property type="evidence" value="ECO:0007669"/>
    <property type="project" value="UniProtKB-KW"/>
</dbReference>
<dbReference type="Pfam" id="PF00392">
    <property type="entry name" value="GntR"/>
    <property type="match status" value="1"/>
</dbReference>
<dbReference type="SUPFAM" id="SSF46785">
    <property type="entry name" value="Winged helix' DNA-binding domain"/>
    <property type="match status" value="1"/>
</dbReference>
<evidence type="ECO:0000313" key="8">
    <source>
        <dbReference type="Proteomes" id="UP001486808"/>
    </source>
</evidence>
<name>A0A1H1VM08_9GAMM</name>
<dbReference type="OrthoDB" id="5243844at2"/>
<dbReference type="GO" id="GO:0003700">
    <property type="term" value="F:DNA-binding transcription factor activity"/>
    <property type="evidence" value="ECO:0007669"/>
    <property type="project" value="InterPro"/>
</dbReference>
<proteinExistence type="predicted"/>
<dbReference type="PANTHER" id="PTHR43537">
    <property type="entry name" value="TRANSCRIPTIONAL REGULATOR, GNTR FAMILY"/>
    <property type="match status" value="1"/>
</dbReference>
<evidence type="ECO:0000313" key="7">
    <source>
        <dbReference type="Proteomes" id="UP000243413"/>
    </source>
</evidence>
<dbReference type="PROSITE" id="PS50949">
    <property type="entry name" value="HTH_GNTR"/>
    <property type="match status" value="1"/>
</dbReference>
<dbReference type="STRING" id="472181.SAMN05216271_2913"/>
<dbReference type="Proteomes" id="UP000243413">
    <property type="component" value="Chromosome I"/>
</dbReference>
<protein>
    <submittedName>
        <fullName evidence="6">DNA-binding transcriptional regulator, GntR family</fullName>
    </submittedName>
    <submittedName>
        <fullName evidence="5">GntR family transcriptional regulator</fullName>
    </submittedName>
</protein>
<evidence type="ECO:0000256" key="2">
    <source>
        <dbReference type="ARBA" id="ARBA00023125"/>
    </source>
</evidence>
<dbReference type="Proteomes" id="UP001486808">
    <property type="component" value="Unassembled WGS sequence"/>
</dbReference>
<reference evidence="5 8" key="3">
    <citation type="submission" date="2024-04" db="EMBL/GenBank/DDBJ databases">
        <title>Draft genome sequence of Halopseudomonas sabulinigri NBRC 116187.</title>
        <authorList>
            <person name="Miyakawa T."/>
            <person name="Kusuya Y."/>
            <person name="Miura T."/>
        </authorList>
    </citation>
    <scope>NUCLEOTIDE SEQUENCE [LARGE SCALE GENOMIC DNA]</scope>
    <source>
        <strain evidence="5 8">4NH20-0042</strain>
    </source>
</reference>
<dbReference type="SMART" id="SM00895">
    <property type="entry name" value="FCD"/>
    <property type="match status" value="1"/>
</dbReference>
<reference evidence="7" key="2">
    <citation type="submission" date="2016-10" db="EMBL/GenBank/DDBJ databases">
        <authorList>
            <person name="Varghese N."/>
            <person name="Submissions S."/>
        </authorList>
    </citation>
    <scope>NUCLEOTIDE SEQUENCE [LARGE SCALE GENOMIC DNA]</scope>
    <source>
        <strain evidence="7">JCM 14963</strain>
    </source>
</reference>
<feature type="domain" description="HTH gntR-type" evidence="4">
    <location>
        <begin position="10"/>
        <end position="77"/>
    </location>
</feature>
<evidence type="ECO:0000313" key="5">
    <source>
        <dbReference type="EMBL" id="GAA6132656.1"/>
    </source>
</evidence>
<dbReference type="SMART" id="SM00345">
    <property type="entry name" value="HTH_GNTR"/>
    <property type="match status" value="1"/>
</dbReference>
<dbReference type="EMBL" id="LT629763">
    <property type="protein sequence ID" value="SDS85346.1"/>
    <property type="molecule type" value="Genomic_DNA"/>
</dbReference>
<dbReference type="EMBL" id="BAABWD010000004">
    <property type="protein sequence ID" value="GAA6132656.1"/>
    <property type="molecule type" value="Genomic_DNA"/>
</dbReference>
<dbReference type="SUPFAM" id="SSF48008">
    <property type="entry name" value="GntR ligand-binding domain-like"/>
    <property type="match status" value="1"/>
</dbReference>
<keyword evidence="3" id="KW-0804">Transcription</keyword>
<dbReference type="InterPro" id="IPR000524">
    <property type="entry name" value="Tscrpt_reg_HTH_GntR"/>
</dbReference>
<dbReference type="AlphaFoldDB" id="A0A1H1VM08"/>
<keyword evidence="2 6" id="KW-0238">DNA-binding</keyword>
<keyword evidence="1" id="KW-0805">Transcription regulation</keyword>
<dbReference type="Pfam" id="PF07729">
    <property type="entry name" value="FCD"/>
    <property type="match status" value="1"/>
</dbReference>
<dbReference type="InterPro" id="IPR036388">
    <property type="entry name" value="WH-like_DNA-bd_sf"/>
</dbReference>
<evidence type="ECO:0000256" key="3">
    <source>
        <dbReference type="ARBA" id="ARBA00023163"/>
    </source>
</evidence>
<evidence type="ECO:0000256" key="1">
    <source>
        <dbReference type="ARBA" id="ARBA00023015"/>
    </source>
</evidence>
<dbReference type="InterPro" id="IPR011711">
    <property type="entry name" value="GntR_C"/>
</dbReference>
<organism evidence="6 7">
    <name type="scientific">Halopseudomonas sabulinigri</name>
    <dbReference type="NCBI Taxonomy" id="472181"/>
    <lineage>
        <taxon>Bacteria</taxon>
        <taxon>Pseudomonadati</taxon>
        <taxon>Pseudomonadota</taxon>
        <taxon>Gammaproteobacteria</taxon>
        <taxon>Pseudomonadales</taxon>
        <taxon>Pseudomonadaceae</taxon>
        <taxon>Halopseudomonas</taxon>
    </lineage>
</organism>
<evidence type="ECO:0000259" key="4">
    <source>
        <dbReference type="PROSITE" id="PS50949"/>
    </source>
</evidence>
<dbReference type="InterPro" id="IPR036390">
    <property type="entry name" value="WH_DNA-bd_sf"/>
</dbReference>
<keyword evidence="8" id="KW-1185">Reference proteome</keyword>
<dbReference type="PANTHER" id="PTHR43537:SF53">
    <property type="entry name" value="HTH-TYPE TRANSCRIPTIONAL REPRESSOR NANR"/>
    <property type="match status" value="1"/>
</dbReference>
<dbReference type="Gene3D" id="1.20.120.530">
    <property type="entry name" value="GntR ligand-binding domain-like"/>
    <property type="match status" value="1"/>
</dbReference>
<dbReference type="InterPro" id="IPR008920">
    <property type="entry name" value="TF_FadR/GntR_C"/>
</dbReference>
<evidence type="ECO:0000313" key="6">
    <source>
        <dbReference type="EMBL" id="SDS85346.1"/>
    </source>
</evidence>
<dbReference type="RefSeq" id="WP_092287580.1">
    <property type="nucleotide sequence ID" value="NZ_BAABWD010000004.1"/>
</dbReference>
<reference evidence="6" key="1">
    <citation type="submission" date="2016-10" db="EMBL/GenBank/DDBJ databases">
        <authorList>
            <person name="de Groot N.N."/>
        </authorList>
    </citation>
    <scope>NUCLEOTIDE SEQUENCE [LARGE SCALE GENOMIC DNA]</scope>
    <source>
        <strain evidence="6">JCM 14963</strain>
    </source>
</reference>